<evidence type="ECO:0000256" key="1">
    <source>
        <dbReference type="ARBA" id="ARBA00006249"/>
    </source>
</evidence>
<evidence type="ECO:0000256" key="6">
    <source>
        <dbReference type="ARBA" id="ARBA00022837"/>
    </source>
</evidence>
<dbReference type="GO" id="GO:0030600">
    <property type="term" value="F:feruloyl esterase activity"/>
    <property type="evidence" value="ECO:0007669"/>
    <property type="project" value="UniProtKB-ARBA"/>
</dbReference>
<evidence type="ECO:0000256" key="4">
    <source>
        <dbReference type="ARBA" id="ARBA00022729"/>
    </source>
</evidence>
<dbReference type="EC" id="3.1.1.-" evidence="8"/>
<keyword evidence="10" id="KW-1185">Reference proteome</keyword>
<accession>A0A3D8QKW5</accession>
<keyword evidence="2" id="KW-0719">Serine esterase</keyword>
<evidence type="ECO:0000256" key="8">
    <source>
        <dbReference type="RuleBase" id="RU361238"/>
    </source>
</evidence>
<name>A0A3D8QKW5_9HELO</name>
<protein>
    <recommendedName>
        <fullName evidence="8">Carboxylic ester hydrolase</fullName>
        <ecNumber evidence="8">3.1.1.-</ecNumber>
    </recommendedName>
</protein>
<dbReference type="PANTHER" id="PTHR33938">
    <property type="entry name" value="FERULOYL ESTERASE B-RELATED"/>
    <property type="match status" value="1"/>
</dbReference>
<proteinExistence type="inferred from homology"/>
<sequence>MAYTNSSLCTPASFSPTLYGASILNISATLVTGYSTTASEKYNYNHPTIPVVNATFCNVTVTYTHPGQNDKINVEAWLPPKETYNGRMQATGGGGWVAGRFYLSYLDMAGAIAEGYATMTTDAGLGYDSDPTNWAEISEGNVNLYTLQNFGSVSLYEETVMMKGLINDYYGAPPTYSYWSGCSQGGRQGLMLAQRYPGLYDGIAASAPGNNWNEFIPSIYYPQMIMNLLGVYPRACELDFIAAEATKACDGLDGVVDGLVSDMDACHFDPFSLVGSSFNCSATGMNMTLTEGAAIISNVSWTGSQTANGSFIWYGHNPGSAISGTGVPYSVAATTCFANGTCVGNPTPLGTQWIQLFVEKNPNYNFSNMTHQDFDDIYHYSKQIFDDIYSASDPDLTRFRDAGGKMLSYHGMLDEIIPPSGTEHYYKAVTELTPDVHDFYRFYKVPGLQHCSGGTGGQPTAIWAALTAWVENGTVPDALPISFANNNNGTTNRKLCPFPQKAVYDGSGDPDSAASFNCVA</sequence>
<evidence type="ECO:0000256" key="5">
    <source>
        <dbReference type="ARBA" id="ARBA00022801"/>
    </source>
</evidence>
<evidence type="ECO:0000313" key="9">
    <source>
        <dbReference type="EMBL" id="RDW62351.1"/>
    </source>
</evidence>
<dbReference type="Gene3D" id="3.40.50.1820">
    <property type="entry name" value="alpha/beta hydrolase"/>
    <property type="match status" value="1"/>
</dbReference>
<evidence type="ECO:0000256" key="2">
    <source>
        <dbReference type="ARBA" id="ARBA00022487"/>
    </source>
</evidence>
<dbReference type="InterPro" id="IPR029058">
    <property type="entry name" value="AB_hydrolase_fold"/>
</dbReference>
<keyword evidence="6" id="KW-0106">Calcium</keyword>
<keyword evidence="7" id="KW-1015">Disulfide bond</keyword>
<dbReference type="Proteomes" id="UP000256645">
    <property type="component" value="Unassembled WGS sequence"/>
</dbReference>
<dbReference type="PANTHER" id="PTHR33938:SF13">
    <property type="entry name" value="CARBOXYLIC ESTER HYDROLASE"/>
    <property type="match status" value="1"/>
</dbReference>
<dbReference type="SUPFAM" id="SSF53474">
    <property type="entry name" value="alpha/beta-Hydrolases"/>
    <property type="match status" value="1"/>
</dbReference>
<evidence type="ECO:0000256" key="7">
    <source>
        <dbReference type="ARBA" id="ARBA00023157"/>
    </source>
</evidence>
<keyword evidence="4" id="KW-0732">Signal</keyword>
<dbReference type="Pfam" id="PF07519">
    <property type="entry name" value="Tannase"/>
    <property type="match status" value="1"/>
</dbReference>
<organism evidence="9 10">
    <name type="scientific">Coleophoma cylindrospora</name>
    <dbReference type="NCBI Taxonomy" id="1849047"/>
    <lineage>
        <taxon>Eukaryota</taxon>
        <taxon>Fungi</taxon>
        <taxon>Dikarya</taxon>
        <taxon>Ascomycota</taxon>
        <taxon>Pezizomycotina</taxon>
        <taxon>Leotiomycetes</taxon>
        <taxon>Helotiales</taxon>
        <taxon>Dermateaceae</taxon>
        <taxon>Coleophoma</taxon>
    </lineage>
</organism>
<dbReference type="STRING" id="1849047.A0A3D8QKW5"/>
<reference evidence="9 10" key="1">
    <citation type="journal article" date="2018" name="IMA Fungus">
        <title>IMA Genome-F 9: Draft genome sequence of Annulohypoxylon stygium, Aspergillus mulundensis, Berkeleyomyces basicola (syn. Thielaviopsis basicola), Ceratocystis smalleyi, two Cercospora beticola strains, Coleophoma cylindrospora, Fusarium fracticaudum, Phialophora cf. hyalina, and Morchella septimelata.</title>
        <authorList>
            <person name="Wingfield B.D."/>
            <person name="Bills G.F."/>
            <person name="Dong Y."/>
            <person name="Huang W."/>
            <person name="Nel W.J."/>
            <person name="Swalarsk-Parry B.S."/>
            <person name="Vaghefi N."/>
            <person name="Wilken P.M."/>
            <person name="An Z."/>
            <person name="de Beer Z.W."/>
            <person name="De Vos L."/>
            <person name="Chen L."/>
            <person name="Duong T.A."/>
            <person name="Gao Y."/>
            <person name="Hammerbacher A."/>
            <person name="Kikkert J.R."/>
            <person name="Li Y."/>
            <person name="Li H."/>
            <person name="Li K."/>
            <person name="Li Q."/>
            <person name="Liu X."/>
            <person name="Ma X."/>
            <person name="Naidoo K."/>
            <person name="Pethybridge S.J."/>
            <person name="Sun J."/>
            <person name="Steenkamp E.T."/>
            <person name="van der Nest M.A."/>
            <person name="van Wyk S."/>
            <person name="Wingfield M.J."/>
            <person name="Xiong C."/>
            <person name="Yue Q."/>
            <person name="Zhang X."/>
        </authorList>
    </citation>
    <scope>NUCLEOTIDE SEQUENCE [LARGE SCALE GENOMIC DNA]</scope>
    <source>
        <strain evidence="9 10">BP6252</strain>
    </source>
</reference>
<dbReference type="OrthoDB" id="3039123at2759"/>
<evidence type="ECO:0000256" key="3">
    <source>
        <dbReference type="ARBA" id="ARBA00022723"/>
    </source>
</evidence>
<keyword evidence="3" id="KW-0479">Metal-binding</keyword>
<dbReference type="InterPro" id="IPR011118">
    <property type="entry name" value="Tannase/feruloyl_esterase"/>
</dbReference>
<comment type="similarity">
    <text evidence="1 8">Belongs to the tannase family.</text>
</comment>
<keyword evidence="5 8" id="KW-0378">Hydrolase</keyword>
<dbReference type="AlphaFoldDB" id="A0A3D8QKW5"/>
<evidence type="ECO:0000313" key="10">
    <source>
        <dbReference type="Proteomes" id="UP000256645"/>
    </source>
</evidence>
<gene>
    <name evidence="9" type="ORF">BP6252_11784</name>
</gene>
<dbReference type="EMBL" id="PDLM01000014">
    <property type="protein sequence ID" value="RDW62351.1"/>
    <property type="molecule type" value="Genomic_DNA"/>
</dbReference>
<dbReference type="GO" id="GO:0046872">
    <property type="term" value="F:metal ion binding"/>
    <property type="evidence" value="ECO:0007669"/>
    <property type="project" value="UniProtKB-KW"/>
</dbReference>
<comment type="caution">
    <text evidence="9">The sequence shown here is derived from an EMBL/GenBank/DDBJ whole genome shotgun (WGS) entry which is preliminary data.</text>
</comment>